<evidence type="ECO:0000313" key="4">
    <source>
        <dbReference type="EMBL" id="KAG7376223.1"/>
    </source>
</evidence>
<gene>
    <name evidence="4" type="ORF">PHYPSEUDO_014058</name>
</gene>
<dbReference type="EMBL" id="JAGDFM010000770">
    <property type="protein sequence ID" value="KAG7376223.1"/>
    <property type="molecule type" value="Genomic_DNA"/>
</dbReference>
<comment type="caution">
    <text evidence="4">The sequence shown here is derived from an EMBL/GenBank/DDBJ whole genome shotgun (WGS) entry which is preliminary data.</text>
</comment>
<feature type="compositionally biased region" description="Basic and acidic residues" evidence="1">
    <location>
        <begin position="513"/>
        <end position="561"/>
    </location>
</feature>
<name>A0A8T1V7B5_9STRA</name>
<dbReference type="OrthoDB" id="129453at2759"/>
<evidence type="ECO:0000256" key="1">
    <source>
        <dbReference type="SAM" id="MobiDB-lite"/>
    </source>
</evidence>
<accession>A0A8T1V7B5</accession>
<evidence type="ECO:0000256" key="2">
    <source>
        <dbReference type="SAM" id="Phobius"/>
    </source>
</evidence>
<feature type="compositionally biased region" description="Low complexity" evidence="1">
    <location>
        <begin position="123"/>
        <end position="132"/>
    </location>
</feature>
<feature type="compositionally biased region" description="Polar residues" evidence="1">
    <location>
        <begin position="142"/>
        <end position="153"/>
    </location>
</feature>
<sequence length="1262" mass="131320">MRRFLVVWVAVVTALTVARASAADSYLADAFESHDAVLSGGHTALAWQKEENVGLLRGSTPAAATSSPPYGDKVAAPFKSPTPAPHGGDTATAAPHPAMDGVEVSAVVVPWDTVTSTNSRTEAPTQKPTGTTGQAGGAAYIQKTSPPSNSETNAPAKVEERPADSVSRAESKRSTSTEKATAPHDEKANTARENTTSPYSEKSSSPASAPDSVPTEVKQGVAVSSVGASWGNKTSDLPKNSSAAARTPPAERHEKDDSNAYGRPDKAYVNTSERNEKQQHDSVLRGGPSDDKWSGWQHSIEDKTGLPQSPTYTQGTTSANGESTSIPPKDSTTSSTSDNSTTSHSEKPISSYGGKVDPASPRAGGEENHGVKAADVHVAWVSRPAGYAITEAHSPKSEHRDSEYSENVKGVTTTIREESESSSISKETTSPSGKKSGDAKETASYEETVNSGPYSPHSDGTNPAGGEGGVTVPRRRRASGPQEYTNTETPTLDQSGEGGKYDVGAEGSVKVTPDMDKSNETHEHDTKPPHSLHDETWHPWHRSTDDKTEEEATPKDNEKTRPPSSPESSLTYEGKGSAVQNGASDSPSYSSGDPFERKVTSGKDARHDNYGGDSKGDKYARGAGKSASDLAGAPNGDKWNEGPQSVEGKTGAPQYPVEASVDIETTSSPSKSAGYSVTKAPAPKPERHEKPDEKRSVYDGALGRVIPWNDGKPQLVKDNTADKSTQIQAYGNLLSDIVPWGESHALFARDLQSEDPPEEEEEEEPTTDTDSSAEESFEEPLEPAQVEDEMMQTTVADDAVRWDQDDCSPCEVPTQPPTLAPVYPHKDDGDYEKHLPNVTDTNEPWEDLKGNLSSNAPAKTPRTKGPKHPQGEYIHCTKIIGNYGESYECAPNATVSPTPAPTEIPPLDKTCTDVSVEGDATYCIDGPICSGSGSTPAGSLCPVEGDVAVKDCSNDKLPSWTSAGACVAPSDATCVRIKTGAWGCVYGNASNATTDSSAGTETPTESPSEIPTETPGESTPGPSEPTPASSEPSAPSQSTPAPSKPNKPGEPTPASSEPNEPTAPGEPTPAPSESNEPGEPTPAPSEPNEPGEPTPAPSEPNEPGEPTPAPTKAYDEPTPTPAASTTDDGATYPTGKKASASKTTKPASSGTSTTTGTSSTTTPTTATSTPSTSTEGNAYANTGSSGADANVASTSKGIASDGSAGLSGGGIAGIVIACIVFVAVVVGAVLFKQRSIARQREENLFADLSAGGRPLETDYAAM</sequence>
<feature type="region of interest" description="Disordered" evidence="1">
    <location>
        <begin position="990"/>
        <end position="1181"/>
    </location>
</feature>
<reference evidence="4" key="1">
    <citation type="submission" date="2021-02" db="EMBL/GenBank/DDBJ databases">
        <authorList>
            <person name="Palmer J.M."/>
        </authorList>
    </citation>
    <scope>NUCLEOTIDE SEQUENCE</scope>
    <source>
        <strain evidence="4">SCRP734</strain>
    </source>
</reference>
<feature type="compositionally biased region" description="Low complexity" evidence="1">
    <location>
        <begin position="996"/>
        <end position="1041"/>
    </location>
</feature>
<feature type="compositionally biased region" description="Polar residues" evidence="1">
    <location>
        <begin position="306"/>
        <end position="322"/>
    </location>
</feature>
<feature type="compositionally biased region" description="Basic and acidic residues" evidence="1">
    <location>
        <begin position="249"/>
        <end position="266"/>
    </location>
</feature>
<keyword evidence="2" id="KW-1133">Transmembrane helix</keyword>
<evidence type="ECO:0000256" key="3">
    <source>
        <dbReference type="SAM" id="SignalP"/>
    </source>
</evidence>
<feature type="transmembrane region" description="Helical" evidence="2">
    <location>
        <begin position="1210"/>
        <end position="1231"/>
    </location>
</feature>
<feature type="compositionally biased region" description="Polar residues" evidence="1">
    <location>
        <begin position="482"/>
        <end position="494"/>
    </location>
</feature>
<feature type="chain" id="PRO_5035712732" evidence="3">
    <location>
        <begin position="23"/>
        <end position="1262"/>
    </location>
</feature>
<feature type="region of interest" description="Disordered" evidence="1">
    <location>
        <begin position="391"/>
        <end position="720"/>
    </location>
</feature>
<feature type="compositionally biased region" description="Polar residues" evidence="1">
    <location>
        <begin position="663"/>
        <end position="675"/>
    </location>
</feature>
<proteinExistence type="predicted"/>
<feature type="compositionally biased region" description="Pro residues" evidence="1">
    <location>
        <begin position="1042"/>
        <end position="1051"/>
    </location>
</feature>
<feature type="region of interest" description="Disordered" evidence="1">
    <location>
        <begin position="116"/>
        <end position="371"/>
    </location>
</feature>
<feature type="compositionally biased region" description="Low complexity" evidence="1">
    <location>
        <begin position="1121"/>
        <end position="1174"/>
    </location>
</feature>
<feature type="region of interest" description="Disordered" evidence="1">
    <location>
        <begin position="745"/>
        <end position="788"/>
    </location>
</feature>
<feature type="compositionally biased region" description="Low complexity" evidence="1">
    <location>
        <begin position="197"/>
        <end position="214"/>
    </location>
</feature>
<evidence type="ECO:0000313" key="5">
    <source>
        <dbReference type="Proteomes" id="UP000694044"/>
    </source>
</evidence>
<keyword evidence="3" id="KW-0732">Signal</keyword>
<feature type="compositionally biased region" description="Pro residues" evidence="1">
    <location>
        <begin position="1079"/>
        <end position="1109"/>
    </location>
</feature>
<organism evidence="4 5">
    <name type="scientific">Phytophthora pseudosyringae</name>
    <dbReference type="NCBI Taxonomy" id="221518"/>
    <lineage>
        <taxon>Eukaryota</taxon>
        <taxon>Sar</taxon>
        <taxon>Stramenopiles</taxon>
        <taxon>Oomycota</taxon>
        <taxon>Peronosporomycetes</taxon>
        <taxon>Peronosporales</taxon>
        <taxon>Peronosporaceae</taxon>
        <taxon>Phytophthora</taxon>
    </lineage>
</organism>
<keyword evidence="2" id="KW-0472">Membrane</keyword>
<feature type="region of interest" description="Disordered" evidence="1">
    <location>
        <begin position="840"/>
        <end position="871"/>
    </location>
</feature>
<keyword evidence="5" id="KW-1185">Reference proteome</keyword>
<keyword evidence="2" id="KW-0812">Transmembrane</keyword>
<feature type="region of interest" description="Disordered" evidence="1">
    <location>
        <begin position="58"/>
        <end position="96"/>
    </location>
</feature>
<feature type="compositionally biased region" description="Low complexity" evidence="1">
    <location>
        <begin position="323"/>
        <end position="343"/>
    </location>
</feature>
<feature type="compositionally biased region" description="Basic and acidic residues" evidence="1">
    <location>
        <begin position="157"/>
        <end position="190"/>
    </location>
</feature>
<feature type="compositionally biased region" description="Acidic residues" evidence="1">
    <location>
        <begin position="753"/>
        <end position="788"/>
    </location>
</feature>
<feature type="compositionally biased region" description="Polar residues" evidence="1">
    <location>
        <begin position="445"/>
        <end position="461"/>
    </location>
</feature>
<feature type="compositionally biased region" description="Basic and acidic residues" evidence="1">
    <location>
        <begin position="273"/>
        <end position="304"/>
    </location>
</feature>
<feature type="compositionally biased region" description="Polar residues" evidence="1">
    <location>
        <begin position="578"/>
        <end position="591"/>
    </location>
</feature>
<feature type="signal peptide" evidence="3">
    <location>
        <begin position="1"/>
        <end position="22"/>
    </location>
</feature>
<dbReference type="AlphaFoldDB" id="A0A8T1V7B5"/>
<protein>
    <submittedName>
        <fullName evidence="4">Uncharacterized protein</fullName>
    </submittedName>
</protein>
<feature type="compositionally biased region" description="Basic and acidic residues" evidence="1">
    <location>
        <begin position="393"/>
        <end position="403"/>
    </location>
</feature>
<feature type="compositionally biased region" description="Basic and acidic residues" evidence="1">
    <location>
        <begin position="594"/>
        <end position="620"/>
    </location>
</feature>
<feature type="compositionally biased region" description="Low complexity" evidence="1">
    <location>
        <begin position="421"/>
        <end position="432"/>
    </location>
</feature>
<feature type="compositionally biased region" description="Polar residues" evidence="1">
    <location>
        <begin position="231"/>
        <end position="244"/>
    </location>
</feature>
<feature type="compositionally biased region" description="Basic and acidic residues" evidence="1">
    <location>
        <begin position="684"/>
        <end position="697"/>
    </location>
</feature>
<dbReference type="Proteomes" id="UP000694044">
    <property type="component" value="Unassembled WGS sequence"/>
</dbReference>